<protein>
    <recommendedName>
        <fullName evidence="4">Secreted protein</fullName>
    </recommendedName>
</protein>
<proteinExistence type="predicted"/>
<name>A0A9D4RF88_DREPO</name>
<dbReference type="EMBL" id="JAIWYP010000002">
    <property type="protein sequence ID" value="KAH3865288.1"/>
    <property type="molecule type" value="Genomic_DNA"/>
</dbReference>
<keyword evidence="1" id="KW-0732">Signal</keyword>
<feature type="signal peptide" evidence="1">
    <location>
        <begin position="1"/>
        <end position="17"/>
    </location>
</feature>
<keyword evidence="3" id="KW-1185">Reference proteome</keyword>
<evidence type="ECO:0008006" key="4">
    <source>
        <dbReference type="Google" id="ProtNLM"/>
    </source>
</evidence>
<sequence length="69" mass="7456">MILVAMPVGSLTVLTMAEYPFGSESPYMTRLTPRCSFCPLNHCTPMPCCMRIISLSPGAVGNTSHTCKC</sequence>
<dbReference type="AlphaFoldDB" id="A0A9D4RF88"/>
<feature type="chain" id="PRO_5039468367" description="Secreted protein" evidence="1">
    <location>
        <begin position="18"/>
        <end position="69"/>
    </location>
</feature>
<evidence type="ECO:0000256" key="1">
    <source>
        <dbReference type="SAM" id="SignalP"/>
    </source>
</evidence>
<organism evidence="2 3">
    <name type="scientific">Dreissena polymorpha</name>
    <name type="common">Zebra mussel</name>
    <name type="synonym">Mytilus polymorpha</name>
    <dbReference type="NCBI Taxonomy" id="45954"/>
    <lineage>
        <taxon>Eukaryota</taxon>
        <taxon>Metazoa</taxon>
        <taxon>Spiralia</taxon>
        <taxon>Lophotrochozoa</taxon>
        <taxon>Mollusca</taxon>
        <taxon>Bivalvia</taxon>
        <taxon>Autobranchia</taxon>
        <taxon>Heteroconchia</taxon>
        <taxon>Euheterodonta</taxon>
        <taxon>Imparidentia</taxon>
        <taxon>Neoheterodontei</taxon>
        <taxon>Myida</taxon>
        <taxon>Dreissenoidea</taxon>
        <taxon>Dreissenidae</taxon>
        <taxon>Dreissena</taxon>
    </lineage>
</organism>
<comment type="caution">
    <text evidence="2">The sequence shown here is derived from an EMBL/GenBank/DDBJ whole genome shotgun (WGS) entry which is preliminary data.</text>
</comment>
<dbReference type="Proteomes" id="UP000828390">
    <property type="component" value="Unassembled WGS sequence"/>
</dbReference>
<accession>A0A9D4RF88</accession>
<reference evidence="2" key="2">
    <citation type="submission" date="2020-11" db="EMBL/GenBank/DDBJ databases">
        <authorList>
            <person name="McCartney M.A."/>
            <person name="Auch B."/>
            <person name="Kono T."/>
            <person name="Mallez S."/>
            <person name="Becker A."/>
            <person name="Gohl D.M."/>
            <person name="Silverstein K.A.T."/>
            <person name="Koren S."/>
            <person name="Bechman K.B."/>
            <person name="Herman A."/>
            <person name="Abrahante J.E."/>
            <person name="Garbe J."/>
        </authorList>
    </citation>
    <scope>NUCLEOTIDE SEQUENCE</scope>
    <source>
        <strain evidence="2">Duluth1</strain>
        <tissue evidence="2">Whole animal</tissue>
    </source>
</reference>
<evidence type="ECO:0000313" key="3">
    <source>
        <dbReference type="Proteomes" id="UP000828390"/>
    </source>
</evidence>
<evidence type="ECO:0000313" key="2">
    <source>
        <dbReference type="EMBL" id="KAH3865288.1"/>
    </source>
</evidence>
<reference evidence="2" key="1">
    <citation type="journal article" date="2019" name="bioRxiv">
        <title>The Genome of the Zebra Mussel, Dreissena polymorpha: A Resource for Invasive Species Research.</title>
        <authorList>
            <person name="McCartney M.A."/>
            <person name="Auch B."/>
            <person name="Kono T."/>
            <person name="Mallez S."/>
            <person name="Zhang Y."/>
            <person name="Obille A."/>
            <person name="Becker A."/>
            <person name="Abrahante J.E."/>
            <person name="Garbe J."/>
            <person name="Badalamenti J.P."/>
            <person name="Herman A."/>
            <person name="Mangelson H."/>
            <person name="Liachko I."/>
            <person name="Sullivan S."/>
            <person name="Sone E.D."/>
            <person name="Koren S."/>
            <person name="Silverstein K.A.T."/>
            <person name="Beckman K.B."/>
            <person name="Gohl D.M."/>
        </authorList>
    </citation>
    <scope>NUCLEOTIDE SEQUENCE</scope>
    <source>
        <strain evidence="2">Duluth1</strain>
        <tissue evidence="2">Whole animal</tissue>
    </source>
</reference>
<gene>
    <name evidence="2" type="ORF">DPMN_028327</name>
</gene>